<evidence type="ECO:0000313" key="1">
    <source>
        <dbReference type="EMBL" id="EKC54080.1"/>
    </source>
</evidence>
<dbReference type="EMBL" id="AJWY01010958">
    <property type="protein sequence ID" value="EKC54080.1"/>
    <property type="molecule type" value="Genomic_DNA"/>
</dbReference>
<feature type="non-terminal residue" evidence="1">
    <location>
        <position position="1"/>
    </location>
</feature>
<sequence>PFGFVKEAEDKDKWLIDEEAAQTVRYIFKLSYNAPDKSSGHRKQKIEIYCKATGIINIADEDCVALDGRLGMQNRKKKTD</sequence>
<accession>K1SJY2</accession>
<proteinExistence type="predicted"/>
<organism evidence="1">
    <name type="scientific">human gut metagenome</name>
    <dbReference type="NCBI Taxonomy" id="408170"/>
    <lineage>
        <taxon>unclassified sequences</taxon>
        <taxon>metagenomes</taxon>
        <taxon>organismal metagenomes</taxon>
    </lineage>
</organism>
<dbReference type="AlphaFoldDB" id="K1SJY2"/>
<name>K1SJY2_9ZZZZ</name>
<gene>
    <name evidence="1" type="ORF">LEA_16038</name>
</gene>
<reference evidence="1" key="1">
    <citation type="journal article" date="2013" name="Environ. Microbiol.">
        <title>Microbiota from the distal guts of lean and obese adolescents exhibit partial functional redundancy besides clear differences in community structure.</title>
        <authorList>
            <person name="Ferrer M."/>
            <person name="Ruiz A."/>
            <person name="Lanza F."/>
            <person name="Haange S.B."/>
            <person name="Oberbach A."/>
            <person name="Till H."/>
            <person name="Bargiela R."/>
            <person name="Campoy C."/>
            <person name="Segura M.T."/>
            <person name="Richter M."/>
            <person name="von Bergen M."/>
            <person name="Seifert J."/>
            <person name="Suarez A."/>
        </authorList>
    </citation>
    <scope>NUCLEOTIDE SEQUENCE</scope>
</reference>
<comment type="caution">
    <text evidence="1">The sequence shown here is derived from an EMBL/GenBank/DDBJ whole genome shotgun (WGS) entry which is preliminary data.</text>
</comment>
<protein>
    <submittedName>
        <fullName evidence="1">Uncharacterized protein</fullName>
    </submittedName>
</protein>